<evidence type="ECO:0000313" key="3">
    <source>
        <dbReference type="Proteomes" id="UP001397290"/>
    </source>
</evidence>
<organism evidence="2 3">
    <name type="scientific">Beauveria asiatica</name>
    <dbReference type="NCBI Taxonomy" id="1069075"/>
    <lineage>
        <taxon>Eukaryota</taxon>
        <taxon>Fungi</taxon>
        <taxon>Dikarya</taxon>
        <taxon>Ascomycota</taxon>
        <taxon>Pezizomycotina</taxon>
        <taxon>Sordariomycetes</taxon>
        <taxon>Hypocreomycetidae</taxon>
        <taxon>Hypocreales</taxon>
        <taxon>Cordycipitaceae</taxon>
        <taxon>Beauveria</taxon>
    </lineage>
</organism>
<evidence type="ECO:0000256" key="1">
    <source>
        <dbReference type="SAM" id="SignalP"/>
    </source>
</evidence>
<dbReference type="EMBL" id="JAAHCF010000146">
    <property type="protein sequence ID" value="KAK8147456.1"/>
    <property type="molecule type" value="Genomic_DNA"/>
</dbReference>
<keyword evidence="1" id="KW-0732">Signal</keyword>
<sequence length="475" mass="52943">MIPQQCLLSLLLATGIHGLHVQRAPDDTGEYAGTNLNIDENSLSEEAAGTTEGKDRISAVKGLMKQVATKKLPDADIHWDELGTGRHGCFFARYPMREADIDQVNVRIRATDIDDLEGGDELTIAEIITQVTSSVETHTSATSNSDQEKTAWEAGGKFSLTPIPGVSIGGGVKYSNAETTVQGSTTSFTNKASQGDQIQRTSSDTFVCEKGHYCRVQLWTYDIAFKGSAPLVPMVRPKCMLEWQMTDWSRNSSGRLYEGVLEQLYRRGVWWYNGKETVIFERNPDGDDTSHLPDDTTPLRSYPGDWRGLGFGWGPTGNINKLDGKDIQTSSLYGNMDWWDEEYSKYYNVKRNDGSAAKLPNIPFPVGDDLQSWLTQPDKFNRPVGPQDTRGVKLPRWEWTGRDSGSYDGAYKVDFSRSKAWDMNFPARNADGSIMSTVALIKTPYDDAQKKRADDATSTIEIVQENINLNFTDYS</sequence>
<feature type="chain" id="PRO_5044024597" evidence="1">
    <location>
        <begin position="19"/>
        <end position="475"/>
    </location>
</feature>
<proteinExistence type="predicted"/>
<feature type="signal peptide" evidence="1">
    <location>
        <begin position="1"/>
        <end position="18"/>
    </location>
</feature>
<name>A0AAW0RZV3_9HYPO</name>
<reference evidence="2 3" key="1">
    <citation type="submission" date="2020-02" db="EMBL/GenBank/DDBJ databases">
        <title>Comparative genomics of the hypocrealean fungal genus Beauvera.</title>
        <authorList>
            <person name="Showalter D.N."/>
            <person name="Bushley K.E."/>
            <person name="Rehner S.A."/>
        </authorList>
    </citation>
    <scope>NUCLEOTIDE SEQUENCE [LARGE SCALE GENOMIC DNA]</scope>
    <source>
        <strain evidence="2 3">ARSEF4384</strain>
    </source>
</reference>
<accession>A0AAW0RZV3</accession>
<comment type="caution">
    <text evidence="2">The sequence shown here is derived from an EMBL/GenBank/DDBJ whole genome shotgun (WGS) entry which is preliminary data.</text>
</comment>
<evidence type="ECO:0000313" key="2">
    <source>
        <dbReference type="EMBL" id="KAK8147456.1"/>
    </source>
</evidence>
<dbReference type="Proteomes" id="UP001397290">
    <property type="component" value="Unassembled WGS sequence"/>
</dbReference>
<dbReference type="CDD" id="cd13120">
    <property type="entry name" value="BF2867_like_N"/>
    <property type="match status" value="1"/>
</dbReference>
<protein>
    <submittedName>
        <fullName evidence="2">Uncharacterized protein</fullName>
    </submittedName>
</protein>
<dbReference type="AlphaFoldDB" id="A0AAW0RZV3"/>
<gene>
    <name evidence="2" type="ORF">G3M48_001586</name>
</gene>
<keyword evidence="3" id="KW-1185">Reference proteome</keyword>